<dbReference type="InterPro" id="IPR011993">
    <property type="entry name" value="PH-like_dom_sf"/>
</dbReference>
<keyword evidence="1 3" id="KW-0853">WD repeat</keyword>
<dbReference type="InterPro" id="IPR013320">
    <property type="entry name" value="ConA-like_dom_sf"/>
</dbReference>
<feature type="repeat" description="WD" evidence="3">
    <location>
        <begin position="2365"/>
        <end position="2399"/>
    </location>
</feature>
<dbReference type="PROSITE" id="PS50082">
    <property type="entry name" value="WD_REPEATS_2"/>
    <property type="match status" value="1"/>
</dbReference>
<dbReference type="SUPFAM" id="SSF49899">
    <property type="entry name" value="Concanavalin A-like lectins/glucanases"/>
    <property type="match status" value="1"/>
</dbReference>
<evidence type="ECO:0000259" key="5">
    <source>
        <dbReference type="PROSITE" id="PS50197"/>
    </source>
</evidence>
<dbReference type="InterPro" id="IPR023362">
    <property type="entry name" value="PH-BEACH_dom"/>
</dbReference>
<evidence type="ECO:0000313" key="7">
    <source>
        <dbReference type="EMBL" id="CAD8927393.1"/>
    </source>
</evidence>
<dbReference type="SUPFAM" id="SSF50729">
    <property type="entry name" value="PH domain-like"/>
    <property type="match status" value="1"/>
</dbReference>
<dbReference type="PANTHER" id="PTHR46108">
    <property type="entry name" value="BLUE CHEESE"/>
    <property type="match status" value="1"/>
</dbReference>
<dbReference type="PROSITE" id="PS51783">
    <property type="entry name" value="PH_BEACH"/>
    <property type="match status" value="1"/>
</dbReference>
<dbReference type="Gene3D" id="1.10.1540.10">
    <property type="entry name" value="BEACH domain"/>
    <property type="match status" value="1"/>
</dbReference>
<organism evidence="7">
    <name type="scientific">Skeletonema marinoi</name>
    <dbReference type="NCBI Taxonomy" id="267567"/>
    <lineage>
        <taxon>Eukaryota</taxon>
        <taxon>Sar</taxon>
        <taxon>Stramenopiles</taxon>
        <taxon>Ochrophyta</taxon>
        <taxon>Bacillariophyta</taxon>
        <taxon>Coscinodiscophyceae</taxon>
        <taxon>Thalassiosirophycidae</taxon>
        <taxon>Thalassiosirales</taxon>
        <taxon>Skeletonemataceae</taxon>
        <taxon>Skeletonema</taxon>
        <taxon>Skeletonema marinoi-dohrnii complex</taxon>
    </lineage>
</organism>
<dbReference type="Pfam" id="PF14844">
    <property type="entry name" value="PH_BEACH"/>
    <property type="match status" value="1"/>
</dbReference>
<dbReference type="InterPro" id="IPR000409">
    <property type="entry name" value="BEACH_dom"/>
</dbReference>
<dbReference type="SMART" id="SM00320">
    <property type="entry name" value="WD40"/>
    <property type="match status" value="3"/>
</dbReference>
<feature type="domain" description="BEACH-type PH" evidence="6">
    <location>
        <begin position="1732"/>
        <end position="1880"/>
    </location>
</feature>
<sequence>MYMQKIPLEDRIYKLAEDGRMKFIEIESVDASAKSLAASSSAAPQSTDTVWSPLVSTGFTYCCWLRQHHPIKDGSQNSLFVFDISSPPVKKSTDGSGSFPYGSSGHDFFSFWYDVTNQRFCVLTSSNSRGDPTCFPISPLPAGVWHHVQLSYQAPKRSMLGRKAVLTLFIDGRPVESEAKVDAFNLPPTARVHIGVPNPVLASSGIVRGNLPLWDLGPALLVSTVLGLRDATAMYTAGPDFPGLFWGDRPQRLSLAAAATAAFVMLAENGEKGSVAGALRRRKIPSMEAVGHVMRERGFSGGPIAGPESDSLSAVGLLCKYPIENVVFGFRASSSSNNTKDNSSSSSRRHFSRRLVNISRINSNTSVSTDAIVYGYSSIISPNCFAENVQWIGGPNILMPIVNATQSASSLALSLRMIRESVRRHPPNLEMLQAGGGYRMLALLLRQKRIMDASVLDQCFAFAVHGFVPGFAEKDQAKSKGGKNDTGPGGISKAVSHRWVFADLDAMKYLLLNHQVWDLNGAGPELPLRLLAYFNGLVVAHSTHAAFNSRRLHLLGIIRWTLHLMLEATELYAAGASAKQTGGNSDIQNERKAATAAALKNGWYAKPPLVSRVAAGCDPGVDMLLSCKTLLRRVLTFMLTPGDLEAIAGAAIYTVSITGGQEKTSDDMQMPQMSANAGQEKLAPGAVARVYLLRLLEELVVDGVNEIVADDTKTSRDAEGSNEAVVEPHSGGGSSTGQTYLGTMSRKKGDQRSSQGAAAEPQHPKHQEAQIFLSAFAGILTPVWFACILEGCREEASASAVLRLMILMIQNSRKFALSFEQAGGFAPLVLSIPKFSICPSIIMSMLSNLLHAPILHMPCFATLEPKQLCDVFDAESDAVELINNEAQGSLRYNSDPSCGIFALLAECLGRNIQLASFDNETGKKARDTNKAVLQLLSHRHAFSPTFQKFCRTPDFLEPLAQALCLVHDEKLQQMQTPAFGGAPQSADEQGDEAQMLENKNRPSQRAESGESDDFVAWPDAKVKAPRRGSLCEANVVETPTERFVGKDSEGAEGSGIGMVQLLHLVLSHAVFNGPFAAPLVSALFRSFPIHASPDQVEAFHLVLIEHCRTVVEDALQRGEPIAIANCIGVSSVLLDRLMAGFFTSEPVFEAVHIAMLTLNSLTASGTYASRTLANVDQNLLVADSAHVARLTCLTALQRSRPMGANDTGDDDLKLAVLTKMGERMRQLLLVPSNLLGGGQVSQVTMRNKGGYPTPPPNSRFFPLWQSASLSRCCPPSFQCTYPDLTSVDEPDRAFVVALMADIHSMLIDKRRDIREEAVVVVVSLLQRRRGIMSELLITDIRGEHRMETVDLMNRGGFGALLVAHEATTITEKDSSEHAHKYASFFEWLERNQGQVAAVFHGIHVQASRVAIPTNVGAATPEEAIENEQKVMLLKLTSQDSSDRTILGGLERAALAQRSHGATAESHALWKRQGFDDLSSGAMQWKFLLRQLKGSCTIWEGGSSLNETSLFAKSRLISSLLRKRKDTGDSKEDKSISISGSNESVKRWKLDLTEGYERQRRRMLPNYEFHGLYNIDENADNVEYVDEVGLKANQEEVAGDESNEGAVESNDEVKQHPVDSRSSALDMEVTADLLKKMKLEKIVDDEEDDLENMEDEDNDYAAAADDALHAHTTFSVEGQSAHANELESKKAQNVEDADKINENDAGEREAEVEEPDKTNISASSYDLITGLLKAGDWPEKSYNVNRCTGLEVRKALLLWCRNAIYVVDGFEQTDGEGLKGKINRLKKVTTSFQVNIRQHGAQNADATEKSKAKEKGTESTEDEITYQHRSQRIAFGDLYSVYRRRYQLQQNALEFYDVHRNGTLIAFSTNVEREEVLSKVLATPLPSSIFSSSVLGGATSINYKKFMNNLRAKITSQWVHGKMSNFDFIMHMNSFAGRTYNDLTQYPVFPWVLADYDSEELDLNDPNVYRDFSKPMGGQNEKRAVQFRDRYEALEQSYEFGDGPPPFHYGTHYSCAAYVLYYLMRLEPFSRLALSLQGGKFDVADRLFHNIGASWSSASSENLQDVRELIPEFFYLPDFLVNSNMFDFGTTQLGKTVHDSTLPRWAKGDPKRFIRIHRQALESDYVSRNLHQWLDLVFGFKQRGKEAVTALNTFVHVTYEGQVDLESITDPVERESIIAQIQNFGQTPSRLERKAFPPRVVLSAFKEKGLDFNALASLAALTPPFCVVGAPHRVYLRVLAVDTCKVGMAGQMDSSVGDLCHVKGQLLGVGRTCALILPSKKYYRFGGPNHGVSVHVSMTSARYREVNKVLSVHDGMHRGPISVAKPSLNGLWLLTGCIDSTVRVWKYNGQNMQLQATLCGHDGGKITCLDISTTFGSIVTGGSDGKILVWDLRTLTFLRTLHHPASAKGSVHVGSTKSPAVKSVSINHKNGNIVTLLHFTVCVFDINGNLIAKQDPGFNFEGNEVPSCAISTDCPEWMESGIVAVAGHMNGDVSLWSIDYDTELLVLRHILPERVHSCPITALRVSGDRQDTLLIGDKSGKMSACETVKLEQLNASELESLVVEMQMGDD</sequence>
<dbReference type="Gene3D" id="2.130.10.10">
    <property type="entry name" value="YVTN repeat-like/Quinoprotein amine dehydrogenase"/>
    <property type="match status" value="1"/>
</dbReference>
<dbReference type="SMART" id="SM01026">
    <property type="entry name" value="Beach"/>
    <property type="match status" value="1"/>
</dbReference>
<dbReference type="PANTHER" id="PTHR46108:SF4">
    <property type="entry name" value="BLUE CHEESE"/>
    <property type="match status" value="1"/>
</dbReference>
<evidence type="ECO:0000256" key="1">
    <source>
        <dbReference type="ARBA" id="ARBA00022574"/>
    </source>
</evidence>
<proteinExistence type="predicted"/>
<feature type="region of interest" description="Disordered" evidence="4">
    <location>
        <begin position="1675"/>
        <end position="1717"/>
    </location>
</feature>
<reference evidence="7" key="1">
    <citation type="submission" date="2021-01" db="EMBL/GenBank/DDBJ databases">
        <authorList>
            <person name="Corre E."/>
            <person name="Pelletier E."/>
            <person name="Niang G."/>
            <person name="Scheremetjew M."/>
            <person name="Finn R."/>
            <person name="Kale V."/>
            <person name="Holt S."/>
            <person name="Cochrane G."/>
            <person name="Meng A."/>
            <person name="Brown T."/>
            <person name="Cohen L."/>
        </authorList>
    </citation>
    <scope>NUCLEOTIDE SEQUENCE</scope>
    <source>
        <strain evidence="7">FE60</strain>
    </source>
</reference>
<dbReference type="Pfam" id="PF00400">
    <property type="entry name" value="WD40"/>
    <property type="match status" value="2"/>
</dbReference>
<evidence type="ECO:0000259" key="6">
    <source>
        <dbReference type="PROSITE" id="PS51783"/>
    </source>
</evidence>
<name>A0A7S1CSU6_9STRA</name>
<dbReference type="Gene3D" id="2.60.120.200">
    <property type="match status" value="1"/>
</dbReference>
<dbReference type="Pfam" id="PF02138">
    <property type="entry name" value="Beach"/>
    <property type="match status" value="1"/>
</dbReference>
<dbReference type="EMBL" id="HBFU01002008">
    <property type="protein sequence ID" value="CAD8927393.1"/>
    <property type="molecule type" value="Transcribed_RNA"/>
</dbReference>
<dbReference type="PROSITE" id="PS00678">
    <property type="entry name" value="WD_REPEATS_1"/>
    <property type="match status" value="1"/>
</dbReference>
<evidence type="ECO:0000256" key="3">
    <source>
        <dbReference type="PROSITE-ProRule" id="PRU00221"/>
    </source>
</evidence>
<gene>
    <name evidence="7" type="ORF">SMAR1040_LOCUS1340</name>
</gene>
<evidence type="ECO:0000256" key="2">
    <source>
        <dbReference type="ARBA" id="ARBA00022737"/>
    </source>
</evidence>
<dbReference type="SUPFAM" id="SSF81837">
    <property type="entry name" value="BEACH domain"/>
    <property type="match status" value="1"/>
</dbReference>
<accession>A0A7S1CSU6</accession>
<dbReference type="InterPro" id="IPR051944">
    <property type="entry name" value="BEACH_domain_protein"/>
</dbReference>
<dbReference type="InterPro" id="IPR036322">
    <property type="entry name" value="WD40_repeat_dom_sf"/>
</dbReference>
<dbReference type="InterPro" id="IPR015943">
    <property type="entry name" value="WD40/YVTN_repeat-like_dom_sf"/>
</dbReference>
<feature type="region of interest" description="Disordered" evidence="4">
    <location>
        <begin position="977"/>
        <end position="1014"/>
    </location>
</feature>
<dbReference type="PROSITE" id="PS50197">
    <property type="entry name" value="BEACH"/>
    <property type="match status" value="1"/>
</dbReference>
<feature type="compositionally biased region" description="Basic and acidic residues" evidence="4">
    <location>
        <begin position="1805"/>
        <end position="1817"/>
    </location>
</feature>
<feature type="domain" description="BEACH" evidence="5">
    <location>
        <begin position="1902"/>
        <end position="2198"/>
    </location>
</feature>
<dbReference type="InterPro" id="IPR001680">
    <property type="entry name" value="WD40_rpt"/>
</dbReference>
<dbReference type="InterPro" id="IPR019775">
    <property type="entry name" value="WD40_repeat_CS"/>
</dbReference>
<protein>
    <submittedName>
        <fullName evidence="7">Uncharacterized protein</fullName>
    </submittedName>
</protein>
<evidence type="ECO:0000256" key="4">
    <source>
        <dbReference type="SAM" id="MobiDB-lite"/>
    </source>
</evidence>
<keyword evidence="2" id="KW-0677">Repeat</keyword>
<dbReference type="FunFam" id="1.10.1540.10:FF:000001">
    <property type="entry name" value="neurobeachin isoform X1"/>
    <property type="match status" value="1"/>
</dbReference>
<dbReference type="SUPFAM" id="SSF50978">
    <property type="entry name" value="WD40 repeat-like"/>
    <property type="match status" value="1"/>
</dbReference>
<dbReference type="Gene3D" id="2.30.29.30">
    <property type="entry name" value="Pleckstrin-homology domain (PH domain)/Phosphotyrosine-binding domain (PTB)"/>
    <property type="match status" value="1"/>
</dbReference>
<dbReference type="InterPro" id="IPR036372">
    <property type="entry name" value="BEACH_dom_sf"/>
</dbReference>
<feature type="region of interest" description="Disordered" evidence="4">
    <location>
        <begin position="1798"/>
        <end position="1822"/>
    </location>
</feature>
<feature type="region of interest" description="Disordered" evidence="4">
    <location>
        <begin position="1595"/>
        <end position="1621"/>
    </location>
</feature>
<dbReference type="CDD" id="cd06071">
    <property type="entry name" value="Beach"/>
    <property type="match status" value="1"/>
</dbReference>
<feature type="compositionally biased region" description="Basic and acidic residues" evidence="4">
    <location>
        <begin position="1683"/>
        <end position="1708"/>
    </location>
</feature>
<feature type="region of interest" description="Disordered" evidence="4">
    <location>
        <begin position="712"/>
        <end position="764"/>
    </location>
</feature>